<evidence type="ECO:0000313" key="1">
    <source>
        <dbReference type="EMBL" id="SDL53406.1"/>
    </source>
</evidence>
<dbReference type="AlphaFoldDB" id="A0A1G9KUW8"/>
<gene>
    <name evidence="1" type="ORF">SAMN05216191_103399</name>
</gene>
<sequence length="53" mass="6109">MHMDSINLAPIKPIMLPSVCKKRKARFKNQGLSFLVRELTCCFHSEERVNGFS</sequence>
<evidence type="ECO:0000313" key="2">
    <source>
        <dbReference type="Proteomes" id="UP000182783"/>
    </source>
</evidence>
<name>A0A1G9KUW8_9BACL</name>
<organism evidence="1 2">
    <name type="scientific">Paenibacillus jilunlii</name>
    <dbReference type="NCBI Taxonomy" id="682956"/>
    <lineage>
        <taxon>Bacteria</taxon>
        <taxon>Bacillati</taxon>
        <taxon>Bacillota</taxon>
        <taxon>Bacilli</taxon>
        <taxon>Bacillales</taxon>
        <taxon>Paenibacillaceae</taxon>
        <taxon>Paenibacillus</taxon>
    </lineage>
</organism>
<dbReference type="Proteomes" id="UP000182783">
    <property type="component" value="Unassembled WGS sequence"/>
</dbReference>
<proteinExistence type="predicted"/>
<accession>A0A1G9KUW8</accession>
<reference evidence="1 2" key="1">
    <citation type="submission" date="2016-10" db="EMBL/GenBank/DDBJ databases">
        <authorList>
            <person name="de Groot N.N."/>
        </authorList>
    </citation>
    <scope>NUCLEOTIDE SEQUENCE [LARGE SCALE GENOMIC DNA]</scope>
    <source>
        <strain evidence="1 2">CGMCC 1.10239</strain>
    </source>
</reference>
<dbReference type="EMBL" id="FNGM01000003">
    <property type="protein sequence ID" value="SDL53406.1"/>
    <property type="molecule type" value="Genomic_DNA"/>
</dbReference>
<protein>
    <submittedName>
        <fullName evidence="1">Uncharacterized protein</fullName>
    </submittedName>
</protein>